<keyword evidence="8" id="KW-1185">Reference proteome</keyword>
<proteinExistence type="inferred from homology"/>
<dbReference type="InterPro" id="IPR036388">
    <property type="entry name" value="WH-like_DNA-bd_sf"/>
</dbReference>
<dbReference type="PANTHER" id="PTHR43133:SF50">
    <property type="entry name" value="ECF RNA POLYMERASE SIGMA FACTOR SIGM"/>
    <property type="match status" value="1"/>
</dbReference>
<dbReference type="InterPro" id="IPR013325">
    <property type="entry name" value="RNA_pol_sigma_r2"/>
</dbReference>
<dbReference type="Pfam" id="PF08281">
    <property type="entry name" value="Sigma70_r4_2"/>
    <property type="match status" value="1"/>
</dbReference>
<name>A0ABN3PD59_9ACTN</name>
<dbReference type="InterPro" id="IPR013249">
    <property type="entry name" value="RNA_pol_sigma70_r4_t2"/>
</dbReference>
<keyword evidence="3" id="KW-0731">Sigma factor</keyword>
<dbReference type="PANTHER" id="PTHR43133">
    <property type="entry name" value="RNA POLYMERASE ECF-TYPE SIGMA FACTO"/>
    <property type="match status" value="1"/>
</dbReference>
<evidence type="ECO:0000256" key="5">
    <source>
        <dbReference type="ARBA" id="ARBA00023163"/>
    </source>
</evidence>
<dbReference type="SUPFAM" id="SSF88659">
    <property type="entry name" value="Sigma3 and sigma4 domains of RNA polymerase sigma factors"/>
    <property type="match status" value="1"/>
</dbReference>
<feature type="domain" description="RNA polymerase sigma factor 70 region 4 type 2" evidence="6">
    <location>
        <begin position="119"/>
        <end position="169"/>
    </location>
</feature>
<comment type="similarity">
    <text evidence="1">Belongs to the sigma-70 factor family. ECF subfamily.</text>
</comment>
<dbReference type="InterPro" id="IPR014284">
    <property type="entry name" value="RNA_pol_sigma-70_dom"/>
</dbReference>
<evidence type="ECO:0000256" key="3">
    <source>
        <dbReference type="ARBA" id="ARBA00023082"/>
    </source>
</evidence>
<evidence type="ECO:0000256" key="2">
    <source>
        <dbReference type="ARBA" id="ARBA00023015"/>
    </source>
</evidence>
<comment type="caution">
    <text evidence="7">The sequence shown here is derived from an EMBL/GenBank/DDBJ whole genome shotgun (WGS) entry which is preliminary data.</text>
</comment>
<protein>
    <submittedName>
        <fullName evidence="7">SigE family RNA polymerase sigma factor</fullName>
    </submittedName>
</protein>
<evidence type="ECO:0000256" key="1">
    <source>
        <dbReference type="ARBA" id="ARBA00010641"/>
    </source>
</evidence>
<gene>
    <name evidence="7" type="ORF">GCM10010411_10540</name>
</gene>
<dbReference type="InterPro" id="IPR013324">
    <property type="entry name" value="RNA_pol_sigma_r3/r4-like"/>
</dbReference>
<evidence type="ECO:0000313" key="8">
    <source>
        <dbReference type="Proteomes" id="UP001501509"/>
    </source>
</evidence>
<dbReference type="Gene3D" id="1.10.1740.10">
    <property type="match status" value="1"/>
</dbReference>
<dbReference type="EMBL" id="BAAATD010000001">
    <property type="protein sequence ID" value="GAA2579877.1"/>
    <property type="molecule type" value="Genomic_DNA"/>
</dbReference>
<dbReference type="CDD" id="cd06171">
    <property type="entry name" value="Sigma70_r4"/>
    <property type="match status" value="1"/>
</dbReference>
<keyword evidence="5" id="KW-0804">Transcription</keyword>
<accession>A0ABN3PD59</accession>
<dbReference type="NCBIfam" id="TIGR02937">
    <property type="entry name" value="sigma70-ECF"/>
    <property type="match status" value="1"/>
</dbReference>
<reference evidence="7 8" key="1">
    <citation type="journal article" date="2019" name="Int. J. Syst. Evol. Microbiol.">
        <title>The Global Catalogue of Microorganisms (GCM) 10K type strain sequencing project: providing services to taxonomists for standard genome sequencing and annotation.</title>
        <authorList>
            <consortium name="The Broad Institute Genomics Platform"/>
            <consortium name="The Broad Institute Genome Sequencing Center for Infectious Disease"/>
            <person name="Wu L."/>
            <person name="Ma J."/>
        </authorList>
    </citation>
    <scope>NUCLEOTIDE SEQUENCE [LARGE SCALE GENOMIC DNA]</scope>
    <source>
        <strain evidence="7 8">JCM 6833</strain>
    </source>
</reference>
<organism evidence="7 8">
    <name type="scientific">Actinomadura fulvescens</name>
    <dbReference type="NCBI Taxonomy" id="46160"/>
    <lineage>
        <taxon>Bacteria</taxon>
        <taxon>Bacillati</taxon>
        <taxon>Actinomycetota</taxon>
        <taxon>Actinomycetes</taxon>
        <taxon>Streptosporangiales</taxon>
        <taxon>Thermomonosporaceae</taxon>
        <taxon>Actinomadura</taxon>
    </lineage>
</organism>
<evidence type="ECO:0000313" key="7">
    <source>
        <dbReference type="EMBL" id="GAA2579877.1"/>
    </source>
</evidence>
<sequence>MPVTETPAAETVAAPPPGGDEAYAALFHGHFWGLVRLAHLLGADDPEDVVQNAFVRLHGKRGTLRDQNAALAYLRSTVCNASRSRLRHLRMARRRHAQLAVLGDAASAEHQAVHREDIRALLDVVEQLPRRQREVLVLRYWLDLSERETADALGIAVGTVKGHCGRAIAAIRDRLKEGT</sequence>
<dbReference type="Proteomes" id="UP001501509">
    <property type="component" value="Unassembled WGS sequence"/>
</dbReference>
<evidence type="ECO:0000259" key="6">
    <source>
        <dbReference type="Pfam" id="PF08281"/>
    </source>
</evidence>
<dbReference type="SUPFAM" id="SSF88946">
    <property type="entry name" value="Sigma2 domain of RNA polymerase sigma factors"/>
    <property type="match status" value="1"/>
</dbReference>
<keyword evidence="4" id="KW-0238">DNA-binding</keyword>
<evidence type="ECO:0000256" key="4">
    <source>
        <dbReference type="ARBA" id="ARBA00023125"/>
    </source>
</evidence>
<dbReference type="InterPro" id="IPR039425">
    <property type="entry name" value="RNA_pol_sigma-70-like"/>
</dbReference>
<dbReference type="Gene3D" id="1.10.10.10">
    <property type="entry name" value="Winged helix-like DNA-binding domain superfamily/Winged helix DNA-binding domain"/>
    <property type="match status" value="1"/>
</dbReference>
<keyword evidence="2" id="KW-0805">Transcription regulation</keyword>